<feature type="compositionally biased region" description="Basic and acidic residues" evidence="1">
    <location>
        <begin position="34"/>
        <end position="63"/>
    </location>
</feature>
<dbReference type="EMBL" id="GG666551">
    <property type="protein sequence ID" value="EEN56430.1"/>
    <property type="molecule type" value="Genomic_DNA"/>
</dbReference>
<dbReference type="InParanoid" id="C3YT63"/>
<feature type="region of interest" description="Disordered" evidence="1">
    <location>
        <begin position="111"/>
        <end position="176"/>
    </location>
</feature>
<feature type="compositionally biased region" description="Low complexity" evidence="1">
    <location>
        <begin position="19"/>
        <end position="32"/>
    </location>
</feature>
<sequence>MDGVSSHVESTFPTLRKPAASLAASTKSALMAQAREKQKHDRKMEGFSKEHSNTMAELRREQKKLSKSLESLLTRQQAIKVNKTDAEPKNSKYLSLEQNETYVLRGRLTKSLDSASTMDASTISTKRLTRQLSCRSESNSPVPSFNVKRTQSSSDEEKDFLHPWIRSNSSPDSPGFMLRVRKAKSLSGREALSSASSGHESFSSPDLSPPPSPRQTVPKVHRKLHRSVSDTQAPSEHLRTKTHGEGTSTVSLVAGGRPKKVSSVPKLPEVQKAVSLPSSPHLLRQDMCLLTPKKQSFNAKRRGKNGKTSCDVEVGDFNEFCSVSDGTCYRLPKPGRANTRTRVGGRKHSEVDGVPQIVTSLDTSRETDEFWYLRYVLEDEV</sequence>
<evidence type="ECO:0000313" key="2">
    <source>
        <dbReference type="EMBL" id="EEN56430.1"/>
    </source>
</evidence>
<feature type="compositionally biased region" description="Polar residues" evidence="1">
    <location>
        <begin position="111"/>
        <end position="153"/>
    </location>
</feature>
<gene>
    <name evidence="2" type="ORF">BRAFLDRAFT_129068</name>
</gene>
<feature type="region of interest" description="Disordered" evidence="1">
    <location>
        <begin position="1"/>
        <end position="63"/>
    </location>
</feature>
<proteinExistence type="predicted"/>
<accession>C3YT63</accession>
<reference evidence="2" key="1">
    <citation type="journal article" date="2008" name="Nature">
        <title>The amphioxus genome and the evolution of the chordate karyotype.</title>
        <authorList>
            <consortium name="US DOE Joint Genome Institute (JGI-PGF)"/>
            <person name="Putnam N.H."/>
            <person name="Butts T."/>
            <person name="Ferrier D.E.K."/>
            <person name="Furlong R.F."/>
            <person name="Hellsten U."/>
            <person name="Kawashima T."/>
            <person name="Robinson-Rechavi M."/>
            <person name="Shoguchi E."/>
            <person name="Terry A."/>
            <person name="Yu J.-K."/>
            <person name="Benito-Gutierrez E.L."/>
            <person name="Dubchak I."/>
            <person name="Garcia-Fernandez J."/>
            <person name="Gibson-Brown J.J."/>
            <person name="Grigoriev I.V."/>
            <person name="Horton A.C."/>
            <person name="de Jong P.J."/>
            <person name="Jurka J."/>
            <person name="Kapitonov V.V."/>
            <person name="Kohara Y."/>
            <person name="Kuroki Y."/>
            <person name="Lindquist E."/>
            <person name="Lucas S."/>
            <person name="Osoegawa K."/>
            <person name="Pennacchio L.A."/>
            <person name="Salamov A.A."/>
            <person name="Satou Y."/>
            <person name="Sauka-Spengler T."/>
            <person name="Schmutz J."/>
            <person name="Shin-I T."/>
            <person name="Toyoda A."/>
            <person name="Bronner-Fraser M."/>
            <person name="Fujiyama A."/>
            <person name="Holland L.Z."/>
            <person name="Holland P.W.H."/>
            <person name="Satoh N."/>
            <person name="Rokhsar D.S."/>
        </authorList>
    </citation>
    <scope>NUCLEOTIDE SEQUENCE [LARGE SCALE GENOMIC DNA]</scope>
    <source>
        <strain evidence="2">S238N-H82</strain>
        <tissue evidence="2">Testes</tissue>
    </source>
</reference>
<evidence type="ECO:0000256" key="1">
    <source>
        <dbReference type="SAM" id="MobiDB-lite"/>
    </source>
</evidence>
<name>C3YT63_BRAFL</name>
<dbReference type="AlphaFoldDB" id="C3YT63"/>
<feature type="compositionally biased region" description="Low complexity" evidence="1">
    <location>
        <begin position="193"/>
        <end position="206"/>
    </location>
</feature>
<organism>
    <name type="scientific">Branchiostoma floridae</name>
    <name type="common">Florida lancelet</name>
    <name type="synonym">Amphioxus</name>
    <dbReference type="NCBI Taxonomy" id="7739"/>
    <lineage>
        <taxon>Eukaryota</taxon>
        <taxon>Metazoa</taxon>
        <taxon>Chordata</taxon>
        <taxon>Cephalochordata</taxon>
        <taxon>Leptocardii</taxon>
        <taxon>Amphioxiformes</taxon>
        <taxon>Branchiostomatidae</taxon>
        <taxon>Branchiostoma</taxon>
    </lineage>
</organism>
<protein>
    <submittedName>
        <fullName evidence="2">Uncharacterized protein</fullName>
    </submittedName>
</protein>
<feature type="region of interest" description="Disordered" evidence="1">
    <location>
        <begin position="189"/>
        <end position="263"/>
    </location>
</feature>